<keyword evidence="5" id="KW-1185">Reference proteome</keyword>
<organism evidence="2 4">
    <name type="scientific">Pyrenophora tritici-repentis</name>
    <dbReference type="NCBI Taxonomy" id="45151"/>
    <lineage>
        <taxon>Eukaryota</taxon>
        <taxon>Fungi</taxon>
        <taxon>Dikarya</taxon>
        <taxon>Ascomycota</taxon>
        <taxon>Pezizomycotina</taxon>
        <taxon>Dothideomycetes</taxon>
        <taxon>Pleosporomycetidae</taxon>
        <taxon>Pleosporales</taxon>
        <taxon>Pleosporineae</taxon>
        <taxon>Pleosporaceae</taxon>
        <taxon>Pyrenophora</taxon>
    </lineage>
</organism>
<dbReference type="AlphaFoldDB" id="A0A2W1H7F9"/>
<dbReference type="OrthoDB" id="4158815at2759"/>
<keyword evidence="1" id="KW-0472">Membrane</keyword>
<dbReference type="OMA" id="WYHITES"/>
<protein>
    <submittedName>
        <fullName evidence="2">Uncharacterized protein</fullName>
    </submittedName>
</protein>
<keyword evidence="1" id="KW-0812">Transmembrane</keyword>
<sequence>MSTTDLHSNQWYRMSTADSPTHYFSYEAIAGIPKDEKQQGTEWQVLRFNSTVWVIRSHLGGADSYLGAFVNSNDTESLTMVKNETLDDSVYWEITSWGDEFWALSTYPTLGEHDVYKRQQYTTTTSISEPIESAEFKWSFKSVSFINDAAFSGIYLPDSSMTISDISALASATAGVTSFSSATSYPTSPDNTAPPGGYYTYSPGLSFTVKAAIGAGIGIAILIGLILLGFCLRRKRNQRKACESSEPEVQNHKFLPSTNNDLKYNTETVYEGPYNNVELDAPVYYDHKPATANDYKISNSNVALAAPTDLKPKYSTAEIHELPHGDVASEAQLNQRPAEMPTVVYQAKHELE</sequence>
<dbReference type="Proteomes" id="UP000249757">
    <property type="component" value="Unassembled WGS sequence"/>
</dbReference>
<dbReference type="EMBL" id="NRDI02000013">
    <property type="protein sequence ID" value="KAI1511575.1"/>
    <property type="molecule type" value="Genomic_DNA"/>
</dbReference>
<evidence type="ECO:0000313" key="4">
    <source>
        <dbReference type="Proteomes" id="UP000245464"/>
    </source>
</evidence>
<dbReference type="EMBL" id="NQIK02000007">
    <property type="protein sequence ID" value="KAF7568465.1"/>
    <property type="molecule type" value="Genomic_DNA"/>
</dbReference>
<reference evidence="2" key="1">
    <citation type="journal article" date="2018" name="BMC Genomics">
        <title>Comparative genomics of the wheat fungal pathogen Pyrenophora tritici-repentis reveals chromosomal variations and genome plasticity.</title>
        <authorList>
            <person name="Moolhuijzen P."/>
            <person name="See P.T."/>
            <person name="Hane J.K."/>
            <person name="Shi G."/>
            <person name="Liu Z."/>
            <person name="Oliver R.P."/>
            <person name="Moffat C.S."/>
        </authorList>
    </citation>
    <scope>NUCLEOTIDE SEQUENCE [LARGE SCALE GENOMIC DNA]</scope>
    <source>
        <strain evidence="2">M4</strain>
    </source>
</reference>
<reference evidence="3" key="2">
    <citation type="submission" date="2021-05" db="EMBL/GenBank/DDBJ databases">
        <authorList>
            <person name="Moolhuijzen P.M."/>
            <person name="Moffat C.S."/>
        </authorList>
    </citation>
    <scope>NUCLEOTIDE SEQUENCE</scope>
    <source>
        <strain evidence="3">86-124</strain>
    </source>
</reference>
<evidence type="ECO:0000313" key="5">
    <source>
        <dbReference type="Proteomes" id="UP000249757"/>
    </source>
</evidence>
<reference evidence="5" key="4">
    <citation type="journal article" date="2022" name="Microb. Genom.">
        <title>A global pangenome for the wheat fungal pathogen Pyrenophora tritici-repentis and prediction of effector protein structural homology.</title>
        <authorList>
            <person name="Moolhuijzen P.M."/>
            <person name="See P.T."/>
            <person name="Shi G."/>
            <person name="Powell H.R."/>
            <person name="Cockram J."/>
            <person name="Jorgensen L.N."/>
            <person name="Benslimane H."/>
            <person name="Strelkov S.E."/>
            <person name="Turner J."/>
            <person name="Liu Z."/>
            <person name="Moffat C.S."/>
        </authorList>
    </citation>
    <scope>NUCLEOTIDE SEQUENCE [LARGE SCALE GENOMIC DNA]</scope>
</reference>
<gene>
    <name evidence="3" type="ORF">Ptr86124_009219</name>
    <name evidence="2" type="ORF">PtrM4_130780</name>
</gene>
<keyword evidence="1" id="KW-1133">Transmembrane helix</keyword>
<comment type="caution">
    <text evidence="2">The sequence shown here is derived from an EMBL/GenBank/DDBJ whole genome shotgun (WGS) entry which is preliminary data.</text>
</comment>
<accession>A0A2W1H7F9</accession>
<evidence type="ECO:0000313" key="3">
    <source>
        <dbReference type="EMBL" id="KAI1511575.1"/>
    </source>
</evidence>
<evidence type="ECO:0000313" key="2">
    <source>
        <dbReference type="EMBL" id="KAF7568465.1"/>
    </source>
</evidence>
<proteinExistence type="predicted"/>
<dbReference type="Proteomes" id="UP000245464">
    <property type="component" value="Chromosome 7"/>
</dbReference>
<name>A0A2W1H7F9_9PLEO</name>
<reference evidence="3" key="3">
    <citation type="journal article" date="2022" name="bioRxiv">
        <title>A global pangenome for the wheat fungal pathogen Pyrenophora tritici-repentis and prediction of effector protein structural homology.</title>
        <authorList>
            <person name="Moolhuijzen P."/>
            <person name="See P.T."/>
            <person name="Shi G."/>
            <person name="Powell H.R."/>
            <person name="Cockram J."/>
            <person name="Jorgensen L.N."/>
            <person name="Benslimane H."/>
            <person name="Strelkov S.E."/>
            <person name="Turner J."/>
            <person name="Liu Z."/>
            <person name="Moffat C.S."/>
        </authorList>
    </citation>
    <scope>NUCLEOTIDE SEQUENCE</scope>
    <source>
        <strain evidence="3">86-124</strain>
    </source>
</reference>
<evidence type="ECO:0000256" key="1">
    <source>
        <dbReference type="SAM" id="Phobius"/>
    </source>
</evidence>
<feature type="transmembrane region" description="Helical" evidence="1">
    <location>
        <begin position="211"/>
        <end position="232"/>
    </location>
</feature>